<sequence length="121" mass="13851">MHTYEELLTRARAVVDLLDARWPVKDDIVNVDANTADEDNNSAWAIYEIDATTYLGIERNDDRLGILCLFLHDEGWQIDMHIEEDAVELPLQPHFPVDADPESVADYVRLALDFAEPTLRN</sequence>
<name>A0ABW4EY56_9PSEU</name>
<evidence type="ECO:0008006" key="3">
    <source>
        <dbReference type="Google" id="ProtNLM"/>
    </source>
</evidence>
<evidence type="ECO:0000313" key="2">
    <source>
        <dbReference type="Proteomes" id="UP001597114"/>
    </source>
</evidence>
<accession>A0ABW4EY56</accession>
<proteinExistence type="predicted"/>
<gene>
    <name evidence="1" type="ORF">ACFSJD_15465</name>
</gene>
<comment type="caution">
    <text evidence="1">The sequence shown here is derived from an EMBL/GenBank/DDBJ whole genome shotgun (WGS) entry which is preliminary data.</text>
</comment>
<reference evidence="2" key="1">
    <citation type="journal article" date="2019" name="Int. J. Syst. Evol. Microbiol.">
        <title>The Global Catalogue of Microorganisms (GCM) 10K type strain sequencing project: providing services to taxonomists for standard genome sequencing and annotation.</title>
        <authorList>
            <consortium name="The Broad Institute Genomics Platform"/>
            <consortium name="The Broad Institute Genome Sequencing Center for Infectious Disease"/>
            <person name="Wu L."/>
            <person name="Ma J."/>
        </authorList>
    </citation>
    <scope>NUCLEOTIDE SEQUENCE [LARGE SCALE GENOMIC DNA]</scope>
    <source>
        <strain evidence="2">CCM 7043</strain>
    </source>
</reference>
<dbReference type="Proteomes" id="UP001597114">
    <property type="component" value="Unassembled WGS sequence"/>
</dbReference>
<dbReference type="EMBL" id="JBHUCO010000015">
    <property type="protein sequence ID" value="MFD1518894.1"/>
    <property type="molecule type" value="Genomic_DNA"/>
</dbReference>
<protein>
    <recommendedName>
        <fullName evidence="3">Immunity protein Imm1</fullName>
    </recommendedName>
</protein>
<organism evidence="1 2">
    <name type="scientific">Pseudonocardia yunnanensis</name>
    <dbReference type="NCBI Taxonomy" id="58107"/>
    <lineage>
        <taxon>Bacteria</taxon>
        <taxon>Bacillati</taxon>
        <taxon>Actinomycetota</taxon>
        <taxon>Actinomycetes</taxon>
        <taxon>Pseudonocardiales</taxon>
        <taxon>Pseudonocardiaceae</taxon>
        <taxon>Pseudonocardia</taxon>
    </lineage>
</organism>
<keyword evidence="2" id="KW-1185">Reference proteome</keyword>
<evidence type="ECO:0000313" key="1">
    <source>
        <dbReference type="EMBL" id="MFD1518894.1"/>
    </source>
</evidence>
<dbReference type="RefSeq" id="WP_344718174.1">
    <property type="nucleotide sequence ID" value="NZ_BAAAUS010000001.1"/>
</dbReference>